<accession>A0A1I3PT61</accession>
<dbReference type="Proteomes" id="UP000183557">
    <property type="component" value="Unassembled WGS sequence"/>
</dbReference>
<gene>
    <name evidence="1" type="ORF">SAMN04487936_101432</name>
</gene>
<name>A0A1I3PT61_HALDA</name>
<organism evidence="1 2">
    <name type="scientific">Halobacillus dabanensis</name>
    <dbReference type="NCBI Taxonomy" id="240302"/>
    <lineage>
        <taxon>Bacteria</taxon>
        <taxon>Bacillati</taxon>
        <taxon>Bacillota</taxon>
        <taxon>Bacilli</taxon>
        <taxon>Bacillales</taxon>
        <taxon>Bacillaceae</taxon>
        <taxon>Halobacillus</taxon>
    </lineage>
</organism>
<sequence length="57" mass="6907">MKVNSSVRVGLFYDFRHIHVNKLENPKKIVKNGFDILRRRRDFRLLKEYTTEEGGRE</sequence>
<dbReference type="AlphaFoldDB" id="A0A1I3PT61"/>
<protein>
    <submittedName>
        <fullName evidence="1">Uncharacterized protein</fullName>
    </submittedName>
</protein>
<evidence type="ECO:0000313" key="2">
    <source>
        <dbReference type="Proteomes" id="UP000183557"/>
    </source>
</evidence>
<dbReference type="RefSeq" id="WP_167360005.1">
    <property type="nucleotide sequence ID" value="NZ_FOSB01000001.1"/>
</dbReference>
<reference evidence="2" key="1">
    <citation type="submission" date="2016-10" db="EMBL/GenBank/DDBJ databases">
        <authorList>
            <person name="Varghese N."/>
            <person name="Submissions S."/>
        </authorList>
    </citation>
    <scope>NUCLEOTIDE SEQUENCE [LARGE SCALE GENOMIC DNA]</scope>
    <source>
        <strain evidence="2">CGMCC 1.3704</strain>
    </source>
</reference>
<keyword evidence="2" id="KW-1185">Reference proteome</keyword>
<dbReference type="EMBL" id="FOSB01000001">
    <property type="protein sequence ID" value="SFJ24580.1"/>
    <property type="molecule type" value="Genomic_DNA"/>
</dbReference>
<proteinExistence type="predicted"/>
<evidence type="ECO:0000313" key="1">
    <source>
        <dbReference type="EMBL" id="SFJ24580.1"/>
    </source>
</evidence>